<dbReference type="Proteomes" id="UP001480595">
    <property type="component" value="Unassembled WGS sequence"/>
</dbReference>
<accession>A0ABR1UGS8</accession>
<dbReference type="GeneID" id="92093016"/>
<reference evidence="1 2" key="1">
    <citation type="submission" date="2023-01" db="EMBL/GenBank/DDBJ databases">
        <title>Analysis of 21 Apiospora genomes using comparative genomics revels a genus with tremendous synthesis potential of carbohydrate active enzymes and secondary metabolites.</title>
        <authorList>
            <person name="Sorensen T."/>
        </authorList>
    </citation>
    <scope>NUCLEOTIDE SEQUENCE [LARGE SCALE GENOMIC DNA]</scope>
    <source>
        <strain evidence="1 2">CBS 135458</strain>
    </source>
</reference>
<comment type="caution">
    <text evidence="1">The sequence shown here is derived from an EMBL/GenBank/DDBJ whole genome shotgun (WGS) entry which is preliminary data.</text>
</comment>
<name>A0ABR1UGS8_9PEZI</name>
<protein>
    <submittedName>
        <fullName evidence="1">Uncharacterized protein</fullName>
    </submittedName>
</protein>
<organism evidence="1 2">
    <name type="scientific">Apiospora phragmitis</name>
    <dbReference type="NCBI Taxonomy" id="2905665"/>
    <lineage>
        <taxon>Eukaryota</taxon>
        <taxon>Fungi</taxon>
        <taxon>Dikarya</taxon>
        <taxon>Ascomycota</taxon>
        <taxon>Pezizomycotina</taxon>
        <taxon>Sordariomycetes</taxon>
        <taxon>Xylariomycetidae</taxon>
        <taxon>Amphisphaeriales</taxon>
        <taxon>Apiosporaceae</taxon>
        <taxon>Apiospora</taxon>
    </lineage>
</organism>
<keyword evidence="2" id="KW-1185">Reference proteome</keyword>
<proteinExistence type="predicted"/>
<evidence type="ECO:0000313" key="2">
    <source>
        <dbReference type="Proteomes" id="UP001480595"/>
    </source>
</evidence>
<evidence type="ECO:0000313" key="1">
    <source>
        <dbReference type="EMBL" id="KAK8058096.1"/>
    </source>
</evidence>
<dbReference type="EMBL" id="JAQQWL010000009">
    <property type="protein sequence ID" value="KAK8058096.1"/>
    <property type="molecule type" value="Genomic_DNA"/>
</dbReference>
<dbReference type="RefSeq" id="XP_066713542.1">
    <property type="nucleotide sequence ID" value="XM_066859953.1"/>
</dbReference>
<gene>
    <name evidence="1" type="ORF">PG994_008544</name>
</gene>
<sequence length="287" mass="33434">MLHLATRQPPFSRVNESRRGWYAVPYWLSLTLWDGKRDSLWERFLKGDVAEEEDKKTQPIGLTAHVTVRLLYEHRYRVPAVERGDSRLRCGLFKKFRPEGQGQAAGSTRWVKRGTLPEQFLQEAEMGDHEKEQFRTLLEQAKRLRYWSPEQKLKDNGNDGNWIDINNALGWGPIIKGCSYEQTFISLLEGTLKDHTHGAESAEGAEETDGADSIHESLHNLDRRVRRLEHVQLRSGPPAHRRQREQSRHPLQPPLVCLIVSLRFTFPFSKSKPTKQKRKADRLKRLW</sequence>